<dbReference type="AlphaFoldDB" id="A0A0F9AFH4"/>
<evidence type="ECO:0000313" key="2">
    <source>
        <dbReference type="EMBL" id="KKK97030.1"/>
    </source>
</evidence>
<proteinExistence type="predicted"/>
<dbReference type="InterPro" id="IPR022765">
    <property type="entry name" value="Dna2/Cas4_DUF83"/>
</dbReference>
<comment type="caution">
    <text evidence="2">The sequence shown here is derived from an EMBL/GenBank/DDBJ whole genome shotgun (WGS) entry which is preliminary data.</text>
</comment>
<name>A0A0F9AFH4_9ZZZZ</name>
<gene>
    <name evidence="2" type="ORF">LCGC14_2656850</name>
</gene>
<reference evidence="2" key="1">
    <citation type="journal article" date="2015" name="Nature">
        <title>Complex archaea that bridge the gap between prokaryotes and eukaryotes.</title>
        <authorList>
            <person name="Spang A."/>
            <person name="Saw J.H."/>
            <person name="Jorgensen S.L."/>
            <person name="Zaremba-Niedzwiedzka K."/>
            <person name="Martijn J."/>
            <person name="Lind A.E."/>
            <person name="van Eijk R."/>
            <person name="Schleper C."/>
            <person name="Guy L."/>
            <person name="Ettema T.J."/>
        </authorList>
    </citation>
    <scope>NUCLEOTIDE SEQUENCE</scope>
</reference>
<sequence length="217" mass="24897">AQHSATTESGATDATGATLTKVTYTGAGLFGEHTPSGKISVSSILYPCLRKAYYEKKFGQFFSIDTAYTFWIGKAIHKMDFLGEGEVELEWEGIVGRIDDYEDETLVEKKSCNELPRSPNTHHKTQLEYYYILCIKNKKPVSNLFLLYLEKKYPAHRFFEVKPRALSEIQEEMLSRKEILVNAIKTDKAPERAITWLCKYCPFTPKCYGKEKKEITH</sequence>
<evidence type="ECO:0000259" key="1">
    <source>
        <dbReference type="Pfam" id="PF01930"/>
    </source>
</evidence>
<dbReference type="InterPro" id="IPR011604">
    <property type="entry name" value="PDDEXK-like_dom_sf"/>
</dbReference>
<dbReference type="EMBL" id="LAZR01046228">
    <property type="protein sequence ID" value="KKK97030.1"/>
    <property type="molecule type" value="Genomic_DNA"/>
</dbReference>
<organism evidence="2">
    <name type="scientific">marine sediment metagenome</name>
    <dbReference type="NCBI Taxonomy" id="412755"/>
    <lineage>
        <taxon>unclassified sequences</taxon>
        <taxon>metagenomes</taxon>
        <taxon>ecological metagenomes</taxon>
    </lineage>
</organism>
<dbReference type="Pfam" id="PF01930">
    <property type="entry name" value="Cas_Cas4"/>
    <property type="match status" value="1"/>
</dbReference>
<accession>A0A0F9AFH4</accession>
<feature type="non-terminal residue" evidence="2">
    <location>
        <position position="1"/>
    </location>
</feature>
<dbReference type="Gene3D" id="3.90.320.10">
    <property type="match status" value="1"/>
</dbReference>
<feature type="domain" description="DUF83" evidence="1">
    <location>
        <begin position="45"/>
        <end position="208"/>
    </location>
</feature>
<protein>
    <recommendedName>
        <fullName evidence="1">DUF83 domain-containing protein</fullName>
    </recommendedName>
</protein>